<accession>A0AAE3MIY6</accession>
<dbReference type="SUPFAM" id="SSF51735">
    <property type="entry name" value="NAD(P)-binding Rossmann-fold domains"/>
    <property type="match status" value="1"/>
</dbReference>
<dbReference type="Gene3D" id="3.40.50.720">
    <property type="entry name" value="NAD(P)-binding Rossmann-like Domain"/>
    <property type="match status" value="1"/>
</dbReference>
<keyword evidence="3" id="KW-1185">Reference proteome</keyword>
<proteinExistence type="predicted"/>
<name>A0AAE3MIY6_9FLAO</name>
<reference evidence="2" key="1">
    <citation type="submission" date="2022-11" db="EMBL/GenBank/DDBJ databases">
        <title>The characterization of three novel Bacteroidetes species and genomic analysis of their roles in tidal elemental geochemical cycles.</title>
        <authorList>
            <person name="Ma K.-J."/>
        </authorList>
    </citation>
    <scope>NUCLEOTIDE SEQUENCE</scope>
    <source>
        <strain evidence="2">M415</strain>
    </source>
</reference>
<protein>
    <submittedName>
        <fullName evidence="2">NAD(P)-dependent oxidoreductase</fullName>
    </submittedName>
</protein>
<gene>
    <name evidence="2" type="ORF">OO016_02950</name>
</gene>
<comment type="caution">
    <text evidence="2">The sequence shown here is derived from an EMBL/GenBank/DDBJ whole genome shotgun (WGS) entry which is preliminary data.</text>
</comment>
<dbReference type="InterPro" id="IPR036291">
    <property type="entry name" value="NAD(P)-bd_dom_sf"/>
</dbReference>
<dbReference type="Proteomes" id="UP001207116">
    <property type="component" value="Unassembled WGS sequence"/>
</dbReference>
<dbReference type="RefSeq" id="WP_266010698.1">
    <property type="nucleotide sequence ID" value="NZ_JAPFQP010000001.1"/>
</dbReference>
<sequence>MIRLVSTAIIFGGSGYIGSNLLRTLIETSKFDKYYVCDINPLIGFDGSISNGLVEYIKLDVRKPIELGIQEASLKDSWIFNLAAVHREPGHDFYEYFDTNVPGAENINEFARKTGITNLFFTSSIAPYGRSLEQRTEESPLYPETGYGISKALAEKIHEKWMLEDSDRRLILVRPSVIFGPKDPGNVYRMIKALKKGTFILPNGGNIVKAYGYVYGLVDSILFTMSKKDKYILYNYAENPLLELKDMVGEAKKSLGYSKPTLKISTRVLAVIAFFVQIVFKLIGKKSDIHPVRVRKAGFPTNIKPKYLIEQGFEFKYSFDNALTHWKSVAPEDFE</sequence>
<evidence type="ECO:0000313" key="3">
    <source>
        <dbReference type="Proteomes" id="UP001207116"/>
    </source>
</evidence>
<dbReference type="InterPro" id="IPR050177">
    <property type="entry name" value="Lipid_A_modif_metabolic_enz"/>
</dbReference>
<organism evidence="2 3">
    <name type="scientific">Lentiprolixibacter aurantiacus</name>
    <dbReference type="NCBI Taxonomy" id="2993939"/>
    <lineage>
        <taxon>Bacteria</taxon>
        <taxon>Pseudomonadati</taxon>
        <taxon>Bacteroidota</taxon>
        <taxon>Flavobacteriia</taxon>
        <taxon>Flavobacteriales</taxon>
        <taxon>Flavobacteriaceae</taxon>
        <taxon>Lentiprolixibacter</taxon>
    </lineage>
</organism>
<dbReference type="EMBL" id="JAPFQP010000001">
    <property type="protein sequence ID" value="MCX2718550.1"/>
    <property type="molecule type" value="Genomic_DNA"/>
</dbReference>
<dbReference type="PANTHER" id="PTHR43245">
    <property type="entry name" value="BIFUNCTIONAL POLYMYXIN RESISTANCE PROTEIN ARNA"/>
    <property type="match status" value="1"/>
</dbReference>
<evidence type="ECO:0000259" key="1">
    <source>
        <dbReference type="Pfam" id="PF01370"/>
    </source>
</evidence>
<feature type="domain" description="NAD-dependent epimerase/dehydratase" evidence="1">
    <location>
        <begin position="9"/>
        <end position="231"/>
    </location>
</feature>
<dbReference type="InterPro" id="IPR001509">
    <property type="entry name" value="Epimerase_deHydtase"/>
</dbReference>
<evidence type="ECO:0000313" key="2">
    <source>
        <dbReference type="EMBL" id="MCX2718550.1"/>
    </source>
</evidence>
<dbReference type="AlphaFoldDB" id="A0AAE3MIY6"/>
<dbReference type="Pfam" id="PF01370">
    <property type="entry name" value="Epimerase"/>
    <property type="match status" value="1"/>
</dbReference>